<keyword evidence="6" id="KW-0067">ATP-binding</keyword>
<dbReference type="Pfam" id="PF01411">
    <property type="entry name" value="tRNA-synt_2c"/>
    <property type="match status" value="2"/>
</dbReference>
<reference evidence="11 12" key="1">
    <citation type="journal article" date="2019" name="G3 (Bethesda)">
        <title>Sequencing of a Wild Apple (Malus baccata) Genome Unravels the Differences Between Cultivated and Wild Apple Species Regarding Disease Resistance and Cold Tolerance.</title>
        <authorList>
            <person name="Chen X."/>
        </authorList>
    </citation>
    <scope>NUCLEOTIDE SEQUENCE [LARGE SCALE GENOMIC DNA]</scope>
    <source>
        <strain evidence="12">cv. Shandingzi</strain>
        <tissue evidence="11">Leaves</tissue>
    </source>
</reference>
<dbReference type="InterPro" id="IPR050058">
    <property type="entry name" value="Ala-tRNA_ligase"/>
</dbReference>
<name>A0A540MC16_MALBA</name>
<accession>A0A540MC16</accession>
<keyword evidence="3" id="KW-0820">tRNA-binding</keyword>
<evidence type="ECO:0000256" key="3">
    <source>
        <dbReference type="ARBA" id="ARBA00022555"/>
    </source>
</evidence>
<dbReference type="PROSITE" id="PS50860">
    <property type="entry name" value="AA_TRNA_LIGASE_II_ALA"/>
    <property type="match status" value="1"/>
</dbReference>
<organism evidence="11 12">
    <name type="scientific">Malus baccata</name>
    <name type="common">Siberian crab apple</name>
    <name type="synonym">Pyrus baccata</name>
    <dbReference type="NCBI Taxonomy" id="106549"/>
    <lineage>
        <taxon>Eukaryota</taxon>
        <taxon>Viridiplantae</taxon>
        <taxon>Streptophyta</taxon>
        <taxon>Embryophyta</taxon>
        <taxon>Tracheophyta</taxon>
        <taxon>Spermatophyta</taxon>
        <taxon>Magnoliopsida</taxon>
        <taxon>eudicotyledons</taxon>
        <taxon>Gunneridae</taxon>
        <taxon>Pentapetalae</taxon>
        <taxon>rosids</taxon>
        <taxon>fabids</taxon>
        <taxon>Rosales</taxon>
        <taxon>Rosaceae</taxon>
        <taxon>Amygdaloideae</taxon>
        <taxon>Maleae</taxon>
        <taxon>Malus</taxon>
    </lineage>
</organism>
<dbReference type="SUPFAM" id="SSF101353">
    <property type="entry name" value="Putative anticodon-binding domain of alanyl-tRNA synthetase (AlaRS)"/>
    <property type="match status" value="1"/>
</dbReference>
<evidence type="ECO:0000256" key="5">
    <source>
        <dbReference type="ARBA" id="ARBA00022741"/>
    </source>
</evidence>
<evidence type="ECO:0000313" key="11">
    <source>
        <dbReference type="EMBL" id="TQD96283.1"/>
    </source>
</evidence>
<dbReference type="GO" id="GO:0004813">
    <property type="term" value="F:alanine-tRNA ligase activity"/>
    <property type="evidence" value="ECO:0007669"/>
    <property type="project" value="UniProtKB-EC"/>
</dbReference>
<dbReference type="InterPro" id="IPR002318">
    <property type="entry name" value="Ala-tRNA-lgiase_IIc"/>
</dbReference>
<dbReference type="InterPro" id="IPR018164">
    <property type="entry name" value="Ala-tRNA-synth_IIc_N"/>
</dbReference>
<dbReference type="GO" id="GO:0002161">
    <property type="term" value="F:aminoacyl-tRNA deacylase activity"/>
    <property type="evidence" value="ECO:0007669"/>
    <property type="project" value="TreeGrafter"/>
</dbReference>
<keyword evidence="12" id="KW-1185">Reference proteome</keyword>
<evidence type="ECO:0000259" key="10">
    <source>
        <dbReference type="PROSITE" id="PS50860"/>
    </source>
</evidence>
<dbReference type="GO" id="GO:0000049">
    <property type="term" value="F:tRNA binding"/>
    <property type="evidence" value="ECO:0007669"/>
    <property type="project" value="UniProtKB-KW"/>
</dbReference>
<keyword evidence="4" id="KW-0436">Ligase</keyword>
<dbReference type="STRING" id="106549.A0A540MC16"/>
<dbReference type="SUPFAM" id="SSF55681">
    <property type="entry name" value="Class II aaRS and biotin synthetases"/>
    <property type="match status" value="1"/>
</dbReference>
<evidence type="ECO:0000256" key="4">
    <source>
        <dbReference type="ARBA" id="ARBA00022598"/>
    </source>
</evidence>
<comment type="similarity">
    <text evidence="1">Belongs to the class-II aminoacyl-tRNA synthetase family.</text>
</comment>
<evidence type="ECO:0000256" key="8">
    <source>
        <dbReference type="ARBA" id="ARBA00022917"/>
    </source>
</evidence>
<gene>
    <name evidence="11" type="ORF">C1H46_018049</name>
</gene>
<keyword evidence="9" id="KW-0030">Aminoacyl-tRNA synthetase</keyword>
<evidence type="ECO:0000256" key="6">
    <source>
        <dbReference type="ARBA" id="ARBA00022840"/>
    </source>
</evidence>
<evidence type="ECO:0000313" key="12">
    <source>
        <dbReference type="Proteomes" id="UP000315295"/>
    </source>
</evidence>
<feature type="domain" description="Alanyl-transfer RNA synthetases family profile" evidence="10">
    <location>
        <begin position="1"/>
        <end position="220"/>
    </location>
</feature>
<dbReference type="AlphaFoldDB" id="A0A540MC16"/>
<sequence>MLQFKPVFLDPVQVPRQVPRATTAQRCIRTNDVENGAIQWAWELSTVEFGLPANRLWISVFEEDNEAFEICHDEMGVPVERIKRMGEEDNFWTSGVAGPCGPCSEIYYDFHPERGYADIVSNNYETDLIYPIIEKTSELAKVPYDLADDQSKLNLKIIGDHMRAVVYLISGGVVPSNIGRGYVVRRLIRRAVRTGRILGTKGDLSTDIYPDVKDRMPRIF</sequence>
<keyword evidence="8" id="KW-0648">Protein biosynthesis</keyword>
<comment type="caution">
    <text evidence="11">The sequence shown here is derived from an EMBL/GenBank/DDBJ whole genome shotgun (WGS) entry which is preliminary data.</text>
</comment>
<dbReference type="PANTHER" id="PTHR11777:SF9">
    <property type="entry name" value="ALANINE--TRNA LIGASE, CYTOPLASMIC"/>
    <property type="match status" value="1"/>
</dbReference>
<evidence type="ECO:0000256" key="1">
    <source>
        <dbReference type="ARBA" id="ARBA00008226"/>
    </source>
</evidence>
<keyword evidence="5" id="KW-0547">Nucleotide-binding</keyword>
<dbReference type="Gene3D" id="3.30.930.10">
    <property type="entry name" value="Bira Bifunctional Protein, Domain 2"/>
    <property type="match status" value="2"/>
</dbReference>
<dbReference type="InterPro" id="IPR045864">
    <property type="entry name" value="aa-tRNA-synth_II/BPL/LPL"/>
</dbReference>
<dbReference type="GO" id="GO:0006419">
    <property type="term" value="P:alanyl-tRNA aminoacylation"/>
    <property type="evidence" value="ECO:0007669"/>
    <property type="project" value="InterPro"/>
</dbReference>
<proteinExistence type="inferred from homology"/>
<dbReference type="InterPro" id="IPR018165">
    <property type="entry name" value="Ala-tRNA-synth_IIc_core"/>
</dbReference>
<dbReference type="InterPro" id="IPR018162">
    <property type="entry name" value="Ala-tRNA-ligase_IIc_anticod-bd"/>
</dbReference>
<protein>
    <recommendedName>
        <fullName evidence="2">alanine--tRNA ligase</fullName>
        <ecNumber evidence="2">6.1.1.7</ecNumber>
    </recommendedName>
</protein>
<dbReference type="GO" id="GO:0005829">
    <property type="term" value="C:cytosol"/>
    <property type="evidence" value="ECO:0007669"/>
    <property type="project" value="TreeGrafter"/>
</dbReference>
<dbReference type="GO" id="GO:0005524">
    <property type="term" value="F:ATP binding"/>
    <property type="evidence" value="ECO:0007669"/>
    <property type="project" value="UniProtKB-KW"/>
</dbReference>
<dbReference type="Proteomes" id="UP000315295">
    <property type="component" value="Unassembled WGS sequence"/>
</dbReference>
<dbReference type="PRINTS" id="PR00980">
    <property type="entry name" value="TRNASYNTHALA"/>
</dbReference>
<keyword evidence="7" id="KW-0694">RNA-binding</keyword>
<dbReference type="EMBL" id="VIEB01000294">
    <property type="protein sequence ID" value="TQD96283.1"/>
    <property type="molecule type" value="Genomic_DNA"/>
</dbReference>
<dbReference type="PANTHER" id="PTHR11777">
    <property type="entry name" value="ALANYL-TRNA SYNTHETASE"/>
    <property type="match status" value="1"/>
</dbReference>
<evidence type="ECO:0000256" key="9">
    <source>
        <dbReference type="ARBA" id="ARBA00023146"/>
    </source>
</evidence>
<evidence type="ECO:0000256" key="2">
    <source>
        <dbReference type="ARBA" id="ARBA00013168"/>
    </source>
</evidence>
<evidence type="ECO:0000256" key="7">
    <source>
        <dbReference type="ARBA" id="ARBA00022884"/>
    </source>
</evidence>
<dbReference type="EC" id="6.1.1.7" evidence="2"/>